<dbReference type="RefSeq" id="WP_015522032.1">
    <property type="nucleotide sequence ID" value="NC_021012.1"/>
</dbReference>
<accession>D4L2G6</accession>
<dbReference type="InterPro" id="IPR001173">
    <property type="entry name" value="Glyco_trans_2-like"/>
</dbReference>
<dbReference type="Gene3D" id="3.90.550.10">
    <property type="entry name" value="Spore Coat Polysaccharide Biosynthesis Protein SpsA, Chain A"/>
    <property type="match status" value="1"/>
</dbReference>
<evidence type="ECO:0000313" key="2">
    <source>
        <dbReference type="EMBL" id="CBL13806.1"/>
    </source>
</evidence>
<dbReference type="PATRIC" id="fig|718255.3.peg.894"/>
<reference evidence="2 3" key="2">
    <citation type="submission" date="2010-03" db="EMBL/GenBank/DDBJ databases">
        <authorList>
            <person name="Pajon A."/>
        </authorList>
    </citation>
    <scope>NUCLEOTIDE SEQUENCE [LARGE SCALE GENOMIC DNA]</scope>
    <source>
        <strain evidence="2 3">XB6B4</strain>
    </source>
</reference>
<evidence type="ECO:0000259" key="1">
    <source>
        <dbReference type="Pfam" id="PF00535"/>
    </source>
</evidence>
<protein>
    <submittedName>
        <fullName evidence="2">Glycosyltransferases involved in cell wall biogenesis</fullName>
    </submittedName>
</protein>
<reference evidence="2 3" key="1">
    <citation type="submission" date="2010-03" db="EMBL/GenBank/DDBJ databases">
        <title>The genome sequence of Roseburia intestinalis XB6B4.</title>
        <authorList>
            <consortium name="metaHIT consortium -- http://www.metahit.eu/"/>
            <person name="Pajon A."/>
            <person name="Turner K."/>
            <person name="Parkhill J."/>
            <person name="Bernalier A."/>
        </authorList>
    </citation>
    <scope>NUCLEOTIDE SEQUENCE [LARGE SCALE GENOMIC DNA]</scope>
    <source>
        <strain evidence="2 3">XB6B4</strain>
    </source>
</reference>
<evidence type="ECO:0000313" key="3">
    <source>
        <dbReference type="Proteomes" id="UP000008953"/>
    </source>
</evidence>
<feature type="domain" description="Glycosyltransferase 2-like" evidence="1">
    <location>
        <begin position="3"/>
        <end position="103"/>
    </location>
</feature>
<dbReference type="Pfam" id="PF00535">
    <property type="entry name" value="Glycos_transf_2"/>
    <property type="match status" value="1"/>
</dbReference>
<keyword evidence="2" id="KW-0808">Transferase</keyword>
<dbReference type="KEGG" id="rix:RO1_35360"/>
<proteinExistence type="predicted"/>
<dbReference type="CDD" id="cd00761">
    <property type="entry name" value="Glyco_tranf_GTA_type"/>
    <property type="match status" value="1"/>
</dbReference>
<dbReference type="Proteomes" id="UP000008953">
    <property type="component" value="Chromosome"/>
</dbReference>
<gene>
    <name evidence="2" type="ORF">RO1_35360</name>
</gene>
<dbReference type="HOGENOM" id="CLU_025996_22_3_9"/>
<organism evidence="2 3">
    <name type="scientific">Roseburia intestinalis XB6B4</name>
    <dbReference type="NCBI Taxonomy" id="718255"/>
    <lineage>
        <taxon>Bacteria</taxon>
        <taxon>Bacillati</taxon>
        <taxon>Bacillota</taxon>
        <taxon>Clostridia</taxon>
        <taxon>Lachnospirales</taxon>
        <taxon>Lachnospiraceae</taxon>
        <taxon>Roseburia</taxon>
    </lineage>
</organism>
<dbReference type="GO" id="GO:0016758">
    <property type="term" value="F:hexosyltransferase activity"/>
    <property type="evidence" value="ECO:0007669"/>
    <property type="project" value="UniProtKB-ARBA"/>
</dbReference>
<sequence>MFSVIIPAYNSENTIEKALDSLRNQTKPELIREVIVINDGSADATADKVEQYKKRESCNLNIILYNQQNAGVAAARNAGIRMATADYLAFLDSDDCWAPEKLEWQEKI</sequence>
<dbReference type="PANTHER" id="PTHR22916:SF3">
    <property type="entry name" value="UDP-GLCNAC:BETAGAL BETA-1,3-N-ACETYLGLUCOSAMINYLTRANSFERASE-LIKE PROTEIN 1"/>
    <property type="match status" value="1"/>
</dbReference>
<dbReference type="EMBL" id="FP929050">
    <property type="protein sequence ID" value="CBL13806.1"/>
    <property type="molecule type" value="Genomic_DNA"/>
</dbReference>
<dbReference type="CAZy" id="GT2">
    <property type="family name" value="Glycosyltransferase Family 2"/>
</dbReference>
<dbReference type="AlphaFoldDB" id="D4L2G6"/>
<name>D4L2G6_9FIRM</name>
<dbReference type="InterPro" id="IPR029044">
    <property type="entry name" value="Nucleotide-diphossugar_trans"/>
</dbReference>
<dbReference type="SUPFAM" id="SSF53448">
    <property type="entry name" value="Nucleotide-diphospho-sugar transferases"/>
    <property type="match status" value="1"/>
</dbReference>
<dbReference type="PANTHER" id="PTHR22916">
    <property type="entry name" value="GLYCOSYLTRANSFERASE"/>
    <property type="match status" value="1"/>
</dbReference>